<reference evidence="1 2" key="1">
    <citation type="journal article" date="2016" name="Front. Microbiol.">
        <title>Comprehensive Phylogenetic Analysis of Bovine Non-aureus Staphylococci Species Based on Whole-Genome Sequencing.</title>
        <authorList>
            <person name="Naushad S."/>
            <person name="Barkema H.W."/>
            <person name="Luby C."/>
            <person name="Condas L.A."/>
            <person name="Nobrega D.B."/>
            <person name="Carson D.A."/>
            <person name="De Buck J."/>
        </authorList>
    </citation>
    <scope>NUCLEOTIDE SEQUENCE [LARGE SCALE GENOMIC DNA]</scope>
    <source>
        <strain evidence="1 2">SNUC 5336</strain>
    </source>
</reference>
<organism evidence="1 2">
    <name type="scientific">Staphylococcus hominis</name>
    <dbReference type="NCBI Taxonomy" id="1290"/>
    <lineage>
        <taxon>Bacteria</taxon>
        <taxon>Bacillati</taxon>
        <taxon>Bacillota</taxon>
        <taxon>Bacilli</taxon>
        <taxon>Bacillales</taxon>
        <taxon>Staphylococcaceae</taxon>
        <taxon>Staphylococcus</taxon>
    </lineage>
</organism>
<dbReference type="Proteomes" id="UP000241540">
    <property type="component" value="Unassembled WGS sequence"/>
</dbReference>
<protein>
    <submittedName>
        <fullName evidence="1">Accessory Sec system protein Asp2</fullName>
    </submittedName>
</protein>
<name>A0A974KWE2_STAHO</name>
<dbReference type="GO" id="GO:0015031">
    <property type="term" value="P:protein transport"/>
    <property type="evidence" value="ECO:0007669"/>
    <property type="project" value="InterPro"/>
</dbReference>
<dbReference type="AlphaFoldDB" id="A0A974KWE2"/>
<evidence type="ECO:0000313" key="2">
    <source>
        <dbReference type="Proteomes" id="UP000241540"/>
    </source>
</evidence>
<proteinExistence type="predicted"/>
<sequence>MGRKFRVLQIGGHDLGSLFKEKEDVEWDYLDDAVFHFESGYIDAVQEIIKVYGEFNLVFVQSPYSQSLMKLLHLVSVPHNTVIDFHVWSDLFENDSLVRSKLIKPLYYENEEMLYHKLFSVTFVKQYGDRVSPIKVMVNPSFKGEYHYQGNKALVLEGDFGMEFTPLLTWTQNLVNDANIVNEIWPEYTIKGDIDLEYTLRIFSFGSTDIPEMTFHYHQKDLLNPIQLPRLSYQANISVSLKAKGKGKLSVGAVHKRWSRLEMGQFIMGGQRFSDDSRDEFIYYFNPGDMKPPLNVYFSGYRPAEGFEGFYMMNKMNAPFMLISDPRLEGGAFYLGSEEYEQKIIKVIKEALGFLKFKDNDLILSGLSMGSFGALYYATVLEPAAVIIGKPLINIGTIANNMKLLRPNEFGTANDVLLTNEGGVSKQDIANMDQRFWNKLEHSHLSDTIFAIAYMEHDDYDAMAFHNISPILSKQRAHVMSRGVPGRHNDDSPTITNWFINFYNMILEDRFGRDSHASTK</sequence>
<accession>A0A974KWE2</accession>
<evidence type="ECO:0000313" key="1">
    <source>
        <dbReference type="EMBL" id="PTK29718.1"/>
    </source>
</evidence>
<dbReference type="NCBIfam" id="TIGR03712">
    <property type="entry name" value="acc_sec_asp2"/>
    <property type="match status" value="1"/>
</dbReference>
<dbReference type="Pfam" id="PF16929">
    <property type="entry name" value="Asp2"/>
    <property type="match status" value="1"/>
</dbReference>
<gene>
    <name evidence="1" type="primary">asp2</name>
    <name evidence="1" type="ORF">BUZ51_09895</name>
</gene>
<dbReference type="EMBL" id="PZHX01000022">
    <property type="protein sequence ID" value="PTK29718.1"/>
    <property type="molecule type" value="Genomic_DNA"/>
</dbReference>
<dbReference type="RefSeq" id="WP_107640413.1">
    <property type="nucleotide sequence ID" value="NZ_PZHX01000022.1"/>
</dbReference>
<dbReference type="InterPro" id="IPR022267">
    <property type="entry name" value="Asp2"/>
</dbReference>
<comment type="caution">
    <text evidence="1">The sequence shown here is derived from an EMBL/GenBank/DDBJ whole genome shotgun (WGS) entry which is preliminary data.</text>
</comment>